<keyword evidence="2" id="KW-1133">Transmembrane helix</keyword>
<feature type="region of interest" description="Disordered" evidence="1">
    <location>
        <begin position="327"/>
        <end position="349"/>
    </location>
</feature>
<keyword evidence="4" id="KW-1185">Reference proteome</keyword>
<feature type="transmembrane region" description="Helical" evidence="2">
    <location>
        <begin position="239"/>
        <end position="257"/>
    </location>
</feature>
<feature type="transmembrane region" description="Helical" evidence="2">
    <location>
        <begin position="43"/>
        <end position="67"/>
    </location>
</feature>
<name>A0A9W9LHD9_9EURO</name>
<organism evidence="3 4">
    <name type="scientific">Penicillium capsulatum</name>
    <dbReference type="NCBI Taxonomy" id="69766"/>
    <lineage>
        <taxon>Eukaryota</taxon>
        <taxon>Fungi</taxon>
        <taxon>Dikarya</taxon>
        <taxon>Ascomycota</taxon>
        <taxon>Pezizomycotina</taxon>
        <taxon>Eurotiomycetes</taxon>
        <taxon>Eurotiomycetidae</taxon>
        <taxon>Eurotiales</taxon>
        <taxon>Aspergillaceae</taxon>
        <taxon>Penicillium</taxon>
    </lineage>
</organism>
<keyword evidence="2" id="KW-0812">Transmembrane</keyword>
<comment type="caution">
    <text evidence="3">The sequence shown here is derived from an EMBL/GenBank/DDBJ whole genome shotgun (WGS) entry which is preliminary data.</text>
</comment>
<reference evidence="3" key="2">
    <citation type="journal article" date="2023" name="IMA Fungus">
        <title>Comparative genomic study of the Penicillium genus elucidates a diverse pangenome and 15 lateral gene transfer events.</title>
        <authorList>
            <person name="Petersen C."/>
            <person name="Sorensen T."/>
            <person name="Nielsen M.R."/>
            <person name="Sondergaard T.E."/>
            <person name="Sorensen J.L."/>
            <person name="Fitzpatrick D.A."/>
            <person name="Frisvad J.C."/>
            <person name="Nielsen K.L."/>
        </authorList>
    </citation>
    <scope>NUCLEOTIDE SEQUENCE</scope>
    <source>
        <strain evidence="3">IBT 21917</strain>
    </source>
</reference>
<feature type="transmembrane region" description="Helical" evidence="2">
    <location>
        <begin position="12"/>
        <end position="31"/>
    </location>
</feature>
<feature type="transmembrane region" description="Helical" evidence="2">
    <location>
        <begin position="135"/>
        <end position="156"/>
    </location>
</feature>
<sequence length="349" mass="40104">MFRPSTKNEWWLCGTLFVQAVITIALEIYILTEWQLWVTPTIIQVPVSYIVPVGLGILTFACVYEFILALEAIHHKNNILLLAICVSNVCSAVYAGILYSSMHDNVSRLYRDRHGYPTLVDPTYNAWPRIQPAEIAVPIVMGLCTLVLWPCAYYLHRQYSWAIYKCVNGSRETRIRYLAYEIYLVLLKLDFYFLIAFIIQYNLIDVHFEEPESSLTWALIPAALIVMILSIYSVRRERIWFMIPIIICYIGLIAYLLSRIVILNGHTFRANTTGKGLMMLFAIVALVLTTGALIVSVICMLNFNRGLKMVNNQKSYVARESYFTLGERSHSPSTSDIHKERRPSPLAWE</sequence>
<feature type="transmembrane region" description="Helical" evidence="2">
    <location>
        <begin position="277"/>
        <end position="303"/>
    </location>
</feature>
<keyword evidence="2" id="KW-0472">Membrane</keyword>
<dbReference type="Proteomes" id="UP001146351">
    <property type="component" value="Unassembled WGS sequence"/>
</dbReference>
<proteinExistence type="predicted"/>
<gene>
    <name evidence="3" type="ORF">N7492_008891</name>
</gene>
<protein>
    <submittedName>
        <fullName evidence="3">Uncharacterized protein</fullName>
    </submittedName>
</protein>
<dbReference type="InterPro" id="IPR040410">
    <property type="entry name" value="UPF0658_Golgi"/>
</dbReference>
<feature type="transmembrane region" description="Helical" evidence="2">
    <location>
        <begin position="177"/>
        <end position="203"/>
    </location>
</feature>
<feature type="transmembrane region" description="Helical" evidence="2">
    <location>
        <begin position="215"/>
        <end position="232"/>
    </location>
</feature>
<dbReference type="GO" id="GO:0005794">
    <property type="term" value="C:Golgi apparatus"/>
    <property type="evidence" value="ECO:0007669"/>
    <property type="project" value="TreeGrafter"/>
</dbReference>
<dbReference type="PANTHER" id="PTHR34391">
    <property type="entry name" value="UPF0658 GOLGI APPARATUS MEMBRANE PROTEIN C1952.10C-RELATED"/>
    <property type="match status" value="1"/>
</dbReference>
<dbReference type="EMBL" id="JAPQKO010000006">
    <property type="protein sequence ID" value="KAJ5156088.1"/>
    <property type="molecule type" value="Genomic_DNA"/>
</dbReference>
<dbReference type="AlphaFoldDB" id="A0A9W9LHD9"/>
<accession>A0A9W9LHD9</accession>
<dbReference type="OrthoDB" id="10252009at2759"/>
<dbReference type="PANTHER" id="PTHR34391:SF1">
    <property type="entry name" value="UPF0658 GOLGI APPARATUS MEMBRANE PROTEIN C1952.10C-RELATED"/>
    <property type="match status" value="1"/>
</dbReference>
<evidence type="ECO:0000313" key="3">
    <source>
        <dbReference type="EMBL" id="KAJ5156088.1"/>
    </source>
</evidence>
<feature type="transmembrane region" description="Helical" evidence="2">
    <location>
        <begin position="79"/>
        <end position="99"/>
    </location>
</feature>
<evidence type="ECO:0000313" key="4">
    <source>
        <dbReference type="Proteomes" id="UP001146351"/>
    </source>
</evidence>
<reference evidence="3" key="1">
    <citation type="submission" date="2022-11" db="EMBL/GenBank/DDBJ databases">
        <authorList>
            <person name="Petersen C."/>
        </authorList>
    </citation>
    <scope>NUCLEOTIDE SEQUENCE</scope>
    <source>
        <strain evidence="3">IBT 21917</strain>
    </source>
</reference>
<evidence type="ECO:0000256" key="1">
    <source>
        <dbReference type="SAM" id="MobiDB-lite"/>
    </source>
</evidence>
<evidence type="ECO:0000256" key="2">
    <source>
        <dbReference type="SAM" id="Phobius"/>
    </source>
</evidence>